<dbReference type="Proteomes" id="UP000078542">
    <property type="component" value="Unassembled WGS sequence"/>
</dbReference>
<sequence length="233" mass="25357">MDTVGVNRSLFQKSPEMPLAIGRNGFHRSPVDTSLACFDFGGLQTKFFGSSGIVVAPTVRLLSCLASMSSCSRDNVGGSCKEHSLSPVNKILQSAASVSDLIEIRVRRSVAERDFTVYIEVLASLDISDVNLSNDLGFQINSYDSLCGPCFETFYAKIQGLMLAVGRCCPLESGIDSAPLSMSDLSFENSGAYKATVSRNQPAPETVKTLVFPSPFRVFAYLNTLYKVRFFII</sequence>
<evidence type="ECO:0000313" key="1">
    <source>
        <dbReference type="EMBL" id="KYN00998.1"/>
    </source>
</evidence>
<dbReference type="AlphaFoldDB" id="A0A195CJV8"/>
<gene>
    <name evidence="1" type="ORF">ALC62_08224</name>
</gene>
<organism evidence="1 2">
    <name type="scientific">Cyphomyrmex costatus</name>
    <dbReference type="NCBI Taxonomy" id="456900"/>
    <lineage>
        <taxon>Eukaryota</taxon>
        <taxon>Metazoa</taxon>
        <taxon>Ecdysozoa</taxon>
        <taxon>Arthropoda</taxon>
        <taxon>Hexapoda</taxon>
        <taxon>Insecta</taxon>
        <taxon>Pterygota</taxon>
        <taxon>Neoptera</taxon>
        <taxon>Endopterygota</taxon>
        <taxon>Hymenoptera</taxon>
        <taxon>Apocrita</taxon>
        <taxon>Aculeata</taxon>
        <taxon>Formicoidea</taxon>
        <taxon>Formicidae</taxon>
        <taxon>Myrmicinae</taxon>
        <taxon>Cyphomyrmex</taxon>
    </lineage>
</organism>
<reference evidence="1 2" key="1">
    <citation type="submission" date="2016-03" db="EMBL/GenBank/DDBJ databases">
        <title>Cyphomyrmex costatus WGS genome.</title>
        <authorList>
            <person name="Nygaard S."/>
            <person name="Hu H."/>
            <person name="Boomsma J."/>
            <person name="Zhang G."/>
        </authorList>
    </citation>
    <scope>NUCLEOTIDE SEQUENCE [LARGE SCALE GENOMIC DNA]</scope>
    <source>
        <strain evidence="1">MS0001</strain>
        <tissue evidence="1">Whole body</tissue>
    </source>
</reference>
<keyword evidence="2" id="KW-1185">Reference proteome</keyword>
<evidence type="ECO:0000313" key="2">
    <source>
        <dbReference type="Proteomes" id="UP000078542"/>
    </source>
</evidence>
<accession>A0A195CJV8</accession>
<protein>
    <submittedName>
        <fullName evidence="1">Uncharacterized protein</fullName>
    </submittedName>
</protein>
<proteinExistence type="predicted"/>
<name>A0A195CJV8_9HYME</name>
<dbReference type="EMBL" id="KQ977642">
    <property type="protein sequence ID" value="KYN00998.1"/>
    <property type="molecule type" value="Genomic_DNA"/>
</dbReference>